<sequence>MQHKNFFMVPNRIFDLELKPRDFTVYCCLLRHSDSKDGSCFPSRRVIAKECGMDRKTVDSAIENL</sequence>
<reference evidence="1" key="2">
    <citation type="journal article" date="2021" name="PeerJ">
        <title>Extensive microbial diversity within the chicken gut microbiome revealed by metagenomics and culture.</title>
        <authorList>
            <person name="Gilroy R."/>
            <person name="Ravi A."/>
            <person name="Getino M."/>
            <person name="Pursley I."/>
            <person name="Horton D.L."/>
            <person name="Alikhan N.F."/>
            <person name="Baker D."/>
            <person name="Gharbi K."/>
            <person name="Hall N."/>
            <person name="Watson M."/>
            <person name="Adriaenssens E.M."/>
            <person name="Foster-Nyarko E."/>
            <person name="Jarju S."/>
            <person name="Secka A."/>
            <person name="Antonio M."/>
            <person name="Oren A."/>
            <person name="Chaudhuri R.R."/>
            <person name="La Ragione R."/>
            <person name="Hildebrand F."/>
            <person name="Pallen M.J."/>
        </authorList>
    </citation>
    <scope>NUCLEOTIDE SEQUENCE</scope>
    <source>
        <strain evidence="1">CHK33-4379</strain>
    </source>
</reference>
<dbReference type="InterPro" id="IPR036388">
    <property type="entry name" value="WH-like_DNA-bd_sf"/>
</dbReference>
<dbReference type="Proteomes" id="UP000824136">
    <property type="component" value="Unassembled WGS sequence"/>
</dbReference>
<comment type="caution">
    <text evidence="1">The sequence shown here is derived from an EMBL/GenBank/DDBJ whole genome shotgun (WGS) entry which is preliminary data.</text>
</comment>
<accession>A0A9D1GU58</accession>
<dbReference type="AlphaFoldDB" id="A0A9D1GU58"/>
<evidence type="ECO:0000313" key="1">
    <source>
        <dbReference type="EMBL" id="HIT58992.1"/>
    </source>
</evidence>
<proteinExistence type="predicted"/>
<reference evidence="1" key="1">
    <citation type="submission" date="2020-10" db="EMBL/GenBank/DDBJ databases">
        <authorList>
            <person name="Gilroy R."/>
        </authorList>
    </citation>
    <scope>NUCLEOTIDE SEQUENCE</scope>
    <source>
        <strain evidence="1">CHK33-4379</strain>
    </source>
</reference>
<dbReference type="Pfam" id="PF13730">
    <property type="entry name" value="HTH_36"/>
    <property type="match status" value="1"/>
</dbReference>
<organism evidence="1 2">
    <name type="scientific">Candidatus Faeciplasma pullistercoris</name>
    <dbReference type="NCBI Taxonomy" id="2840800"/>
    <lineage>
        <taxon>Bacteria</taxon>
        <taxon>Bacillati</taxon>
        <taxon>Bacillota</taxon>
        <taxon>Clostridia</taxon>
        <taxon>Eubacteriales</taxon>
        <taxon>Oscillospiraceae</taxon>
        <taxon>Oscillospiraceae incertae sedis</taxon>
        <taxon>Candidatus Faeciplasma</taxon>
    </lineage>
</organism>
<dbReference type="EMBL" id="DVLL01000017">
    <property type="protein sequence ID" value="HIT58992.1"/>
    <property type="molecule type" value="Genomic_DNA"/>
</dbReference>
<protein>
    <submittedName>
        <fullName evidence="1">Helix-turn-helix domain-containing protein</fullName>
    </submittedName>
</protein>
<dbReference type="Gene3D" id="1.10.10.10">
    <property type="entry name" value="Winged helix-like DNA-binding domain superfamily/Winged helix DNA-binding domain"/>
    <property type="match status" value="1"/>
</dbReference>
<evidence type="ECO:0000313" key="2">
    <source>
        <dbReference type="Proteomes" id="UP000824136"/>
    </source>
</evidence>
<name>A0A9D1GU58_9FIRM</name>
<gene>
    <name evidence="1" type="ORF">IAC39_04700</name>
</gene>